<evidence type="ECO:0000313" key="2">
    <source>
        <dbReference type="EMBL" id="GAX16916.1"/>
    </source>
</evidence>
<protein>
    <submittedName>
        <fullName evidence="2">Uncharacterized protein</fullName>
    </submittedName>
</protein>
<dbReference type="InParanoid" id="A0A1Z5JSR4"/>
<feature type="compositionally biased region" description="Acidic residues" evidence="1">
    <location>
        <begin position="31"/>
        <end position="59"/>
    </location>
</feature>
<keyword evidence="3" id="KW-1185">Reference proteome</keyword>
<proteinExistence type="predicted"/>
<name>A0A1Z5JSR4_FISSO</name>
<dbReference type="Proteomes" id="UP000198406">
    <property type="component" value="Unassembled WGS sequence"/>
</dbReference>
<organism evidence="2 3">
    <name type="scientific">Fistulifera solaris</name>
    <name type="common">Oleaginous diatom</name>
    <dbReference type="NCBI Taxonomy" id="1519565"/>
    <lineage>
        <taxon>Eukaryota</taxon>
        <taxon>Sar</taxon>
        <taxon>Stramenopiles</taxon>
        <taxon>Ochrophyta</taxon>
        <taxon>Bacillariophyta</taxon>
        <taxon>Bacillariophyceae</taxon>
        <taxon>Bacillariophycidae</taxon>
        <taxon>Naviculales</taxon>
        <taxon>Naviculaceae</taxon>
        <taxon>Fistulifera</taxon>
    </lineage>
</organism>
<evidence type="ECO:0000256" key="1">
    <source>
        <dbReference type="SAM" id="MobiDB-lite"/>
    </source>
</evidence>
<reference evidence="2 3" key="1">
    <citation type="journal article" date="2015" name="Plant Cell">
        <title>Oil accumulation by the oleaginous diatom Fistulifera solaris as revealed by the genome and transcriptome.</title>
        <authorList>
            <person name="Tanaka T."/>
            <person name="Maeda Y."/>
            <person name="Veluchamy A."/>
            <person name="Tanaka M."/>
            <person name="Abida H."/>
            <person name="Marechal E."/>
            <person name="Bowler C."/>
            <person name="Muto M."/>
            <person name="Sunaga Y."/>
            <person name="Tanaka M."/>
            <person name="Yoshino T."/>
            <person name="Taniguchi T."/>
            <person name="Fukuda Y."/>
            <person name="Nemoto M."/>
            <person name="Matsumoto M."/>
            <person name="Wong P.S."/>
            <person name="Aburatani S."/>
            <person name="Fujibuchi W."/>
        </authorList>
    </citation>
    <scope>NUCLEOTIDE SEQUENCE [LARGE SCALE GENOMIC DNA]</scope>
    <source>
        <strain evidence="2 3">JPCC DA0580</strain>
    </source>
</reference>
<dbReference type="EMBL" id="BDSP01000111">
    <property type="protein sequence ID" value="GAX16916.1"/>
    <property type="molecule type" value="Genomic_DNA"/>
</dbReference>
<accession>A0A1Z5JSR4</accession>
<gene>
    <name evidence="2" type="ORF">FisN_5Hh293</name>
</gene>
<sequence>MTEYLSSPKKKSETLGDSFHGSFHSISDLGSDGEDFEDESVVVVESDEEVDGTNSDEEDHSIAAETTNTVEDEMSTKTPRSVLSKTEMIHACSTPSPKDPSGRTHHLRIPPGRNTSFSDESFPKPRRERDSPPRRGVTRNISFDGQEGKVILSTLDKRTKPRNYKSSGSLEFMRSATRTPRQGLVRKLSVEDLFGPQSLCGSSTKMSPTS</sequence>
<feature type="compositionally biased region" description="Basic and acidic residues" evidence="1">
    <location>
        <begin position="121"/>
        <end position="133"/>
    </location>
</feature>
<dbReference type="AlphaFoldDB" id="A0A1Z5JSR4"/>
<comment type="caution">
    <text evidence="2">The sequence shown here is derived from an EMBL/GenBank/DDBJ whole genome shotgun (WGS) entry which is preliminary data.</text>
</comment>
<evidence type="ECO:0000313" key="3">
    <source>
        <dbReference type="Proteomes" id="UP000198406"/>
    </source>
</evidence>
<feature type="region of interest" description="Disordered" evidence="1">
    <location>
        <begin position="1"/>
        <end position="178"/>
    </location>
</feature>